<evidence type="ECO:0000256" key="1">
    <source>
        <dbReference type="ARBA" id="ARBA00010702"/>
    </source>
</evidence>
<dbReference type="SUPFAM" id="SSF101478">
    <property type="entry name" value="ADP-ribosylglycohydrolase"/>
    <property type="match status" value="1"/>
</dbReference>
<sequence length="315" mass="34973">MKNRFRGTLVGAAVGDSMGMCVEEIPFDEVILHYGDKITDICEPHPASPAYFLKAGENSSEFEIVKIVAESIAERKRLDIRDIIERYIEWYEAEELHSYVDPSFLVAIEALKEGKDIGRGGSSAEGILPAIPIGMYHYTNPILAVEGTKAVVMLTHRNETALDAASILAVSIGELLQGRFYLQDEYGYFIELLKTFVKKDETKFYLDRVKALLDKDASYEEAIDEIGNGSYALEAVSQALFIFLKTPENTENVIIHAVNSYGNYGGDTDSIGLMAGAFAGAYNGEESIPAIWKTKLVKYKDIVKLSDKLYKVAQH</sequence>
<keyword evidence="3" id="KW-0460">Magnesium</keyword>
<comment type="similarity">
    <text evidence="1">Belongs to the ADP-ribosylglycohydrolase family.</text>
</comment>
<dbReference type="GO" id="GO:0016787">
    <property type="term" value="F:hydrolase activity"/>
    <property type="evidence" value="ECO:0007669"/>
    <property type="project" value="UniProtKB-KW"/>
</dbReference>
<organism evidence="4 5">
    <name type="scientific">Persephonella hydrogeniphila</name>
    <dbReference type="NCBI Taxonomy" id="198703"/>
    <lineage>
        <taxon>Bacteria</taxon>
        <taxon>Pseudomonadati</taxon>
        <taxon>Aquificota</taxon>
        <taxon>Aquificia</taxon>
        <taxon>Aquificales</taxon>
        <taxon>Hydrogenothermaceae</taxon>
        <taxon>Persephonella</taxon>
    </lineage>
</organism>
<keyword evidence="2 4" id="KW-0378">Hydrolase</keyword>
<keyword evidence="3" id="KW-0479">Metal-binding</keyword>
<dbReference type="InterPro" id="IPR005502">
    <property type="entry name" value="Ribosyl_crysJ1"/>
</dbReference>
<accession>A0A285NL76</accession>
<gene>
    <name evidence="4" type="ORF">SAMN06265182_1802</name>
</gene>
<dbReference type="EMBL" id="OBEI01000010">
    <property type="protein sequence ID" value="SNZ10284.1"/>
    <property type="molecule type" value="Genomic_DNA"/>
</dbReference>
<dbReference type="PANTHER" id="PTHR16222:SF24">
    <property type="entry name" value="ADP-RIBOSYLHYDROLASE ARH3"/>
    <property type="match status" value="1"/>
</dbReference>
<dbReference type="Pfam" id="PF03747">
    <property type="entry name" value="ADP_ribosyl_GH"/>
    <property type="match status" value="1"/>
</dbReference>
<feature type="binding site" evidence="3">
    <location>
        <position position="270"/>
    </location>
    <ligand>
        <name>Mg(2+)</name>
        <dbReference type="ChEBI" id="CHEBI:18420"/>
        <label>1</label>
    </ligand>
</feature>
<feature type="binding site" evidence="3">
    <location>
        <position position="267"/>
    </location>
    <ligand>
        <name>Mg(2+)</name>
        <dbReference type="ChEBI" id="CHEBI:18420"/>
        <label>1</label>
    </ligand>
</feature>
<dbReference type="AlphaFoldDB" id="A0A285NL76"/>
<dbReference type="Gene3D" id="1.10.4080.10">
    <property type="entry name" value="ADP-ribosylation/Crystallin J1"/>
    <property type="match status" value="1"/>
</dbReference>
<reference evidence="5" key="1">
    <citation type="submission" date="2017-09" db="EMBL/GenBank/DDBJ databases">
        <authorList>
            <person name="Varghese N."/>
            <person name="Submissions S."/>
        </authorList>
    </citation>
    <scope>NUCLEOTIDE SEQUENCE [LARGE SCALE GENOMIC DNA]</scope>
    <source>
        <strain evidence="5">DSM 15103</strain>
    </source>
</reference>
<dbReference type="InterPro" id="IPR050792">
    <property type="entry name" value="ADP-ribosylglycohydrolase"/>
</dbReference>
<dbReference type="PANTHER" id="PTHR16222">
    <property type="entry name" value="ADP-RIBOSYLGLYCOHYDROLASE"/>
    <property type="match status" value="1"/>
</dbReference>
<proteinExistence type="inferred from homology"/>
<keyword evidence="5" id="KW-1185">Reference proteome</keyword>
<evidence type="ECO:0000313" key="5">
    <source>
        <dbReference type="Proteomes" id="UP000219036"/>
    </source>
</evidence>
<dbReference type="OrthoDB" id="9798107at2"/>
<dbReference type="RefSeq" id="WP_097000958.1">
    <property type="nucleotide sequence ID" value="NZ_OBEI01000010.1"/>
</dbReference>
<feature type="binding site" evidence="3">
    <location>
        <position position="59"/>
    </location>
    <ligand>
        <name>Mg(2+)</name>
        <dbReference type="ChEBI" id="CHEBI:18420"/>
        <label>1</label>
    </ligand>
</feature>
<comment type="cofactor">
    <cofactor evidence="3">
        <name>Mg(2+)</name>
        <dbReference type="ChEBI" id="CHEBI:18420"/>
    </cofactor>
    <text evidence="3">Binds 2 magnesium ions per subunit.</text>
</comment>
<name>A0A285NL76_9AQUI</name>
<evidence type="ECO:0000313" key="4">
    <source>
        <dbReference type="EMBL" id="SNZ10284.1"/>
    </source>
</evidence>
<dbReference type="GO" id="GO:0046872">
    <property type="term" value="F:metal ion binding"/>
    <property type="evidence" value="ECO:0007669"/>
    <property type="project" value="UniProtKB-KW"/>
</dbReference>
<evidence type="ECO:0000256" key="2">
    <source>
        <dbReference type="ARBA" id="ARBA00022801"/>
    </source>
</evidence>
<feature type="binding site" evidence="3">
    <location>
        <position position="269"/>
    </location>
    <ligand>
        <name>Mg(2+)</name>
        <dbReference type="ChEBI" id="CHEBI:18420"/>
        <label>1</label>
    </ligand>
</feature>
<dbReference type="Proteomes" id="UP000219036">
    <property type="component" value="Unassembled WGS sequence"/>
</dbReference>
<protein>
    <submittedName>
        <fullName evidence="4">ADP-ribosylglycohydrolase</fullName>
    </submittedName>
</protein>
<dbReference type="InterPro" id="IPR036705">
    <property type="entry name" value="Ribosyl_crysJ1_sf"/>
</dbReference>
<evidence type="ECO:0000256" key="3">
    <source>
        <dbReference type="PIRSR" id="PIRSR605502-1"/>
    </source>
</evidence>